<dbReference type="InterPro" id="IPR023370">
    <property type="entry name" value="TrmO-like_N"/>
</dbReference>
<evidence type="ECO:0000256" key="2">
    <source>
        <dbReference type="ARBA" id="ARBA00033753"/>
    </source>
</evidence>
<dbReference type="Proteomes" id="UP001065682">
    <property type="component" value="Unassembled WGS sequence"/>
</dbReference>
<dbReference type="Gene3D" id="2.40.30.70">
    <property type="entry name" value="YaeB-like"/>
    <property type="match status" value="1"/>
</dbReference>
<organism evidence="4 5">
    <name type="scientific">Methanoculleus formosensis</name>
    <dbReference type="NCBI Taxonomy" id="2590886"/>
    <lineage>
        <taxon>Archaea</taxon>
        <taxon>Methanobacteriati</taxon>
        <taxon>Methanobacteriota</taxon>
        <taxon>Stenosarchaea group</taxon>
        <taxon>Methanomicrobia</taxon>
        <taxon>Methanomicrobiales</taxon>
        <taxon>Methanomicrobiaceae</taxon>
        <taxon>Methanoculleus</taxon>
    </lineage>
</organism>
<evidence type="ECO:0000259" key="3">
    <source>
        <dbReference type="PROSITE" id="PS51668"/>
    </source>
</evidence>
<name>A0A9E4ZJ03_9EURY</name>
<comment type="caution">
    <text evidence="4">The sequence shown here is derived from an EMBL/GenBank/DDBJ whole genome shotgun (WGS) entry which is preliminary data.</text>
</comment>
<comment type="similarity">
    <text evidence="2">Belongs to the tRNA methyltransferase O family.</text>
</comment>
<dbReference type="NCBIfam" id="TIGR00104">
    <property type="entry name" value="tRNA_TsaA"/>
    <property type="match status" value="1"/>
</dbReference>
<dbReference type="SUPFAM" id="SSF118196">
    <property type="entry name" value="YaeB-like"/>
    <property type="match status" value="1"/>
</dbReference>
<evidence type="ECO:0000313" key="5">
    <source>
        <dbReference type="Proteomes" id="UP001065682"/>
    </source>
</evidence>
<dbReference type="PANTHER" id="PTHR12818">
    <property type="entry name" value="TRNA (ADENINE(37)-N6)-METHYLTRANSFERASE"/>
    <property type="match status" value="1"/>
</dbReference>
<dbReference type="CDD" id="cd09281">
    <property type="entry name" value="UPF0066"/>
    <property type="match status" value="1"/>
</dbReference>
<keyword evidence="5" id="KW-1185">Reference proteome</keyword>
<dbReference type="PANTHER" id="PTHR12818:SF0">
    <property type="entry name" value="TRNA (ADENINE(37)-N6)-METHYLTRANSFERASE"/>
    <property type="match status" value="1"/>
</dbReference>
<dbReference type="InterPro" id="IPR040372">
    <property type="entry name" value="YaeB-like"/>
</dbReference>
<reference evidence="4" key="1">
    <citation type="submission" date="2019-06" db="EMBL/GenBank/DDBJ databases">
        <title>Methanoculleus strain from Tamsui River, Taipei, Taiwan.</title>
        <authorList>
            <person name="You Y.-T."/>
            <person name="Chen S.-C."/>
            <person name="Lai S.-J."/>
            <person name="Lee Y.-C."/>
            <person name="Lai M.-C."/>
        </authorList>
    </citation>
    <scope>NUCLEOTIDE SEQUENCE</scope>
    <source>
        <strain evidence="4">Afa-1</strain>
    </source>
</reference>
<proteinExistence type="inferred from homology"/>
<dbReference type="Pfam" id="PF01980">
    <property type="entry name" value="TrmO_N"/>
    <property type="match status" value="1"/>
</dbReference>
<dbReference type="PROSITE" id="PS51668">
    <property type="entry name" value="TSAA_2"/>
    <property type="match status" value="1"/>
</dbReference>
<feature type="domain" description="TsaA-like" evidence="3">
    <location>
        <begin position="6"/>
        <end position="137"/>
    </location>
</feature>
<dbReference type="RefSeq" id="WP_261596851.1">
    <property type="nucleotide sequence ID" value="NZ_VHLL01000002.1"/>
</dbReference>
<dbReference type="InterPro" id="IPR036414">
    <property type="entry name" value="YaeB_N_sf"/>
</dbReference>
<dbReference type="AlphaFoldDB" id="A0A9E4ZJ03"/>
<dbReference type="InterPro" id="IPR036413">
    <property type="entry name" value="YaeB-like_sf"/>
</dbReference>
<dbReference type="EMBL" id="VHLL01000002">
    <property type="protein sequence ID" value="MCT8336785.1"/>
    <property type="molecule type" value="Genomic_DNA"/>
</dbReference>
<evidence type="ECO:0000313" key="4">
    <source>
        <dbReference type="EMBL" id="MCT8336785.1"/>
    </source>
</evidence>
<gene>
    <name evidence="4" type="primary">tsaA</name>
    <name evidence="4" type="ORF">FKB36_04595</name>
</gene>
<protein>
    <submittedName>
        <fullName evidence="4">tRNA (N6-threonylcarbamoyladenosine(37)-N6)-methyltransferase TrmO</fullName>
    </submittedName>
</protein>
<sequence>METATYRVIGTIHSPFTDGDTTPIQSIFSEAEGTIEVSPGYADGLEGLDGFSHIYLLYHFHRVNGFSLRQRPFADGSKERGIFAIRHCNRPNPIGISLVEVIAVEGSTVRVRGIDVLDGTPLLDIKPYVRQFDHRDTVRSGWVDARRIEEMKGRSFTPEDLREDEESSRT</sequence>
<keyword evidence="1" id="KW-0949">S-adenosyl-L-methionine</keyword>
<evidence type="ECO:0000256" key="1">
    <source>
        <dbReference type="ARBA" id="ARBA00022691"/>
    </source>
</evidence>
<accession>A0A9E4ZJ03</accession>